<gene>
    <name evidence="11" type="ORF">O3M35_000581</name>
</gene>
<dbReference type="InterPro" id="IPR016680">
    <property type="entry name" value="NDUFA8"/>
</dbReference>
<feature type="compositionally biased region" description="Basic and acidic residues" evidence="10">
    <location>
        <begin position="162"/>
        <end position="176"/>
    </location>
</feature>
<keyword evidence="7 9" id="KW-0496">Mitochondrion</keyword>
<dbReference type="GO" id="GO:0006120">
    <property type="term" value="P:mitochondrial electron transport, NADH to ubiquinone"/>
    <property type="evidence" value="ECO:0007669"/>
    <property type="project" value="InterPro"/>
</dbReference>
<feature type="region of interest" description="Disordered" evidence="10">
    <location>
        <begin position="137"/>
        <end position="176"/>
    </location>
</feature>
<dbReference type="EMBL" id="JAPXFL010000001">
    <property type="protein sequence ID" value="KAK9512072.1"/>
    <property type="molecule type" value="Genomic_DNA"/>
</dbReference>
<keyword evidence="4 9" id="KW-0679">Respiratory chain</keyword>
<evidence type="ECO:0000256" key="6">
    <source>
        <dbReference type="ARBA" id="ARBA00022982"/>
    </source>
</evidence>
<keyword evidence="8" id="KW-1015">Disulfide bond</keyword>
<evidence type="ECO:0000256" key="7">
    <source>
        <dbReference type="ARBA" id="ARBA00023128"/>
    </source>
</evidence>
<organism evidence="11 12">
    <name type="scientific">Rhynocoris fuscipes</name>
    <dbReference type="NCBI Taxonomy" id="488301"/>
    <lineage>
        <taxon>Eukaryota</taxon>
        <taxon>Metazoa</taxon>
        <taxon>Ecdysozoa</taxon>
        <taxon>Arthropoda</taxon>
        <taxon>Hexapoda</taxon>
        <taxon>Insecta</taxon>
        <taxon>Pterygota</taxon>
        <taxon>Neoptera</taxon>
        <taxon>Paraneoptera</taxon>
        <taxon>Hemiptera</taxon>
        <taxon>Heteroptera</taxon>
        <taxon>Panheteroptera</taxon>
        <taxon>Cimicomorpha</taxon>
        <taxon>Reduviidae</taxon>
        <taxon>Harpactorinae</taxon>
        <taxon>Harpactorini</taxon>
        <taxon>Rhynocoris</taxon>
    </lineage>
</organism>
<dbReference type="PROSITE" id="PS51808">
    <property type="entry name" value="CHCH"/>
    <property type="match status" value="1"/>
</dbReference>
<keyword evidence="5" id="KW-0677">Repeat</keyword>
<evidence type="ECO:0000256" key="8">
    <source>
        <dbReference type="ARBA" id="ARBA00023157"/>
    </source>
</evidence>
<protein>
    <recommendedName>
        <fullName evidence="9">NADH dehydrogenase [ubiquinone] 1 alpha subcomplex subunit 8</fullName>
    </recommendedName>
</protein>
<evidence type="ECO:0000256" key="1">
    <source>
        <dbReference type="ARBA" id="ARBA00003195"/>
    </source>
</evidence>
<comment type="subcellular location">
    <subcellularLocation>
        <location evidence="9">Mitochondrion inner membrane</location>
    </subcellularLocation>
</comment>
<keyword evidence="12" id="KW-1185">Reference proteome</keyword>
<evidence type="ECO:0000256" key="10">
    <source>
        <dbReference type="SAM" id="MobiDB-lite"/>
    </source>
</evidence>
<proteinExistence type="inferred from homology"/>
<keyword evidence="9" id="KW-0999">Mitochondrion inner membrane</keyword>
<comment type="caution">
    <text evidence="11">The sequence shown here is derived from an EMBL/GenBank/DDBJ whole genome shotgun (WGS) entry which is preliminary data.</text>
</comment>
<evidence type="ECO:0000313" key="11">
    <source>
        <dbReference type="EMBL" id="KAK9512072.1"/>
    </source>
</evidence>
<dbReference type="PANTHER" id="PTHR13344">
    <property type="entry name" value="NADH-UBIQUINONE OXIDOREDUCTASE"/>
    <property type="match status" value="1"/>
</dbReference>
<sequence length="176" mass="20433">MVLTDDINLPTEEELTVQEVNVSSAVLRSAAFHLGKYCENANNEFMLCRSEYPTDPRKCLNEGKIVTSCTLEFFQQMKKQCRSEFEKYADCVDKSSTNFSFTPCRKTQDVYDKCMLDKMNLERPYFGYFSEAKILDTKRPKPPPPEVQVFPDYTPSLPSDYPLHKSKYDGRPVYRT</sequence>
<keyword evidence="9" id="KW-0472">Membrane</keyword>
<reference evidence="11 12" key="1">
    <citation type="submission" date="2022-12" db="EMBL/GenBank/DDBJ databases">
        <title>Chromosome-level genome assembly of true bugs.</title>
        <authorList>
            <person name="Ma L."/>
            <person name="Li H."/>
        </authorList>
    </citation>
    <scope>NUCLEOTIDE SEQUENCE [LARGE SCALE GENOMIC DNA]</scope>
    <source>
        <strain evidence="11">Lab_2022b</strain>
    </source>
</reference>
<evidence type="ECO:0000313" key="12">
    <source>
        <dbReference type="Proteomes" id="UP001461498"/>
    </source>
</evidence>
<evidence type="ECO:0000256" key="3">
    <source>
        <dbReference type="ARBA" id="ARBA00022448"/>
    </source>
</evidence>
<dbReference type="Proteomes" id="UP001461498">
    <property type="component" value="Unassembled WGS sequence"/>
</dbReference>
<dbReference type="PIRSF" id="PIRSF017016">
    <property type="entry name" value="NDUA8"/>
    <property type="match status" value="1"/>
</dbReference>
<dbReference type="GO" id="GO:0005743">
    <property type="term" value="C:mitochondrial inner membrane"/>
    <property type="evidence" value="ECO:0007669"/>
    <property type="project" value="UniProtKB-SubCell"/>
</dbReference>
<evidence type="ECO:0000256" key="2">
    <source>
        <dbReference type="ARBA" id="ARBA00010705"/>
    </source>
</evidence>
<evidence type="ECO:0000256" key="5">
    <source>
        <dbReference type="ARBA" id="ARBA00022737"/>
    </source>
</evidence>
<comment type="function">
    <text evidence="1 9">Accessory subunit of the mitochondrial membrane respiratory chain NADH dehydrogenase (Complex I), that is believed not to be involved in catalysis. Complex I functions in the transfer of electrons from NADH to the respiratory chain. The immediate electron acceptor for the enzyme is believed to be ubiquinone.</text>
</comment>
<keyword evidence="6 9" id="KW-0249">Electron transport</keyword>
<evidence type="ECO:0000256" key="4">
    <source>
        <dbReference type="ARBA" id="ARBA00022660"/>
    </source>
</evidence>
<accession>A0AAW1DP82</accession>
<keyword evidence="3 9" id="KW-0813">Transport</keyword>
<evidence type="ECO:0000256" key="9">
    <source>
        <dbReference type="PIRNR" id="PIRNR017016"/>
    </source>
</evidence>
<dbReference type="PANTHER" id="PTHR13344:SF0">
    <property type="entry name" value="NADH DEHYDROGENASE [UBIQUINONE] 1 ALPHA SUBCOMPLEX SUBUNIT 8"/>
    <property type="match status" value="1"/>
</dbReference>
<dbReference type="AlphaFoldDB" id="A0AAW1DP82"/>
<name>A0AAW1DP82_9HEMI</name>
<comment type="similarity">
    <text evidence="2 9">Belongs to the complex I NDUFA8 subunit family.</text>
</comment>